<comment type="caution">
    <text evidence="1">The sequence shown here is derived from an EMBL/GenBank/DDBJ whole genome shotgun (WGS) entry which is preliminary data.</text>
</comment>
<name>A0ABS1VMJ4_9ACTN</name>
<gene>
    <name evidence="1" type="ORF">JKJ07_16750</name>
</gene>
<reference evidence="1 2" key="1">
    <citation type="submission" date="2021-01" db="EMBL/GenBank/DDBJ databases">
        <title>Actinoplanes sp. nov. LDG1-01 isolated from lichen.</title>
        <authorList>
            <person name="Saeng-In P."/>
            <person name="Phongsopitanun W."/>
            <person name="Kanchanasin P."/>
            <person name="Yuki M."/>
            <person name="Kudo T."/>
            <person name="Ohkuma M."/>
            <person name="Tanasupawat S."/>
        </authorList>
    </citation>
    <scope>NUCLEOTIDE SEQUENCE [LARGE SCALE GENOMIC DNA]</scope>
    <source>
        <strain evidence="1 2">LDG1-01</strain>
    </source>
</reference>
<proteinExistence type="predicted"/>
<dbReference type="EMBL" id="JAENHO010000004">
    <property type="protein sequence ID" value="MBL7255952.1"/>
    <property type="molecule type" value="Genomic_DNA"/>
</dbReference>
<organism evidence="1 2">
    <name type="scientific">Paractinoplanes lichenicola</name>
    <dbReference type="NCBI Taxonomy" id="2802976"/>
    <lineage>
        <taxon>Bacteria</taxon>
        <taxon>Bacillati</taxon>
        <taxon>Actinomycetota</taxon>
        <taxon>Actinomycetes</taxon>
        <taxon>Micromonosporales</taxon>
        <taxon>Micromonosporaceae</taxon>
        <taxon>Paractinoplanes</taxon>
    </lineage>
</organism>
<dbReference type="Proteomes" id="UP000598996">
    <property type="component" value="Unassembled WGS sequence"/>
</dbReference>
<accession>A0ABS1VMJ4</accession>
<keyword evidence="2" id="KW-1185">Reference proteome</keyword>
<evidence type="ECO:0000313" key="2">
    <source>
        <dbReference type="Proteomes" id="UP000598996"/>
    </source>
</evidence>
<evidence type="ECO:0000313" key="1">
    <source>
        <dbReference type="EMBL" id="MBL7255952.1"/>
    </source>
</evidence>
<protein>
    <submittedName>
        <fullName evidence="1">Uncharacterized protein</fullName>
    </submittedName>
</protein>
<sequence length="55" mass="6147">MDVADPDDGVTFAAHGVVQRWEVLAYIEPGVFERKRKPVSSTLCCLFICLVILTH</sequence>
<dbReference type="RefSeq" id="WP_202992470.1">
    <property type="nucleotide sequence ID" value="NZ_JAENHO010000004.1"/>
</dbReference>